<feature type="chain" id="PRO_5046632206" evidence="1">
    <location>
        <begin position="22"/>
        <end position="141"/>
    </location>
</feature>
<dbReference type="InterPro" id="IPR046172">
    <property type="entry name" value="DUF6174"/>
</dbReference>
<keyword evidence="1" id="KW-0732">Signal</keyword>
<evidence type="ECO:0000313" key="3">
    <source>
        <dbReference type="Proteomes" id="UP001486207"/>
    </source>
</evidence>
<protein>
    <submittedName>
        <fullName evidence="2">DUF6174 domain-containing protein</fullName>
    </submittedName>
</protein>
<accession>A0ABV1Y3G4</accession>
<gene>
    <name evidence="2" type="ORF">ABT384_37225</name>
</gene>
<keyword evidence="3" id="KW-1185">Reference proteome</keyword>
<comment type="caution">
    <text evidence="2">The sequence shown here is derived from an EMBL/GenBank/DDBJ whole genome shotgun (WGS) entry which is preliminary data.</text>
</comment>
<proteinExistence type="predicted"/>
<dbReference type="Proteomes" id="UP001486207">
    <property type="component" value="Unassembled WGS sequence"/>
</dbReference>
<sequence length="141" mass="15107">MTAVSVTARAVLVSGLICATAACGTGTADTWREPASYTYTLRSSEGERALIGAFRITVRDGTVTKAVGLDDSGRRVVKDNPDAVPTIGQLLDEWEQARRDGADTAEVEYAADGHPERITLDWLENAIDDEALYVVSDFAGK</sequence>
<dbReference type="Pfam" id="PF19671">
    <property type="entry name" value="DUF6174"/>
    <property type="match status" value="1"/>
</dbReference>
<evidence type="ECO:0000313" key="2">
    <source>
        <dbReference type="EMBL" id="MER7378273.1"/>
    </source>
</evidence>
<organism evidence="2 3">
    <name type="scientific">Streptomyces lanatus</name>
    <dbReference type="NCBI Taxonomy" id="66900"/>
    <lineage>
        <taxon>Bacteria</taxon>
        <taxon>Bacillati</taxon>
        <taxon>Actinomycetota</taxon>
        <taxon>Actinomycetes</taxon>
        <taxon>Kitasatosporales</taxon>
        <taxon>Streptomycetaceae</taxon>
        <taxon>Streptomyces</taxon>
    </lineage>
</organism>
<reference evidence="2 3" key="1">
    <citation type="submission" date="2024-06" db="EMBL/GenBank/DDBJ databases">
        <title>The Natural Products Discovery Center: Release of the First 8490 Sequenced Strains for Exploring Actinobacteria Biosynthetic Diversity.</title>
        <authorList>
            <person name="Kalkreuter E."/>
            <person name="Kautsar S.A."/>
            <person name="Yang D."/>
            <person name="Bader C.D."/>
            <person name="Teijaro C.N."/>
            <person name="Fluegel L."/>
            <person name="Davis C.M."/>
            <person name="Simpson J.R."/>
            <person name="Lauterbach L."/>
            <person name="Steele A.D."/>
            <person name="Gui C."/>
            <person name="Meng S."/>
            <person name="Li G."/>
            <person name="Viehrig K."/>
            <person name="Ye F."/>
            <person name="Su P."/>
            <person name="Kiefer A.F."/>
            <person name="Nichols A."/>
            <person name="Cepeda A.J."/>
            <person name="Yan W."/>
            <person name="Fan B."/>
            <person name="Jiang Y."/>
            <person name="Adhikari A."/>
            <person name="Zheng C.-J."/>
            <person name="Schuster L."/>
            <person name="Cowan T.M."/>
            <person name="Smanski M.J."/>
            <person name="Chevrette M.G."/>
            <person name="De Carvalho L.P.S."/>
            <person name="Shen B."/>
        </authorList>
    </citation>
    <scope>NUCLEOTIDE SEQUENCE [LARGE SCALE GENOMIC DNA]</scope>
    <source>
        <strain evidence="2 3">NPDC000155</strain>
    </source>
</reference>
<name>A0ABV1Y3G4_9ACTN</name>
<dbReference type="RefSeq" id="WP_190075011.1">
    <property type="nucleotide sequence ID" value="NZ_BNBM01000022.1"/>
</dbReference>
<feature type="signal peptide" evidence="1">
    <location>
        <begin position="1"/>
        <end position="21"/>
    </location>
</feature>
<evidence type="ECO:0000256" key="1">
    <source>
        <dbReference type="SAM" id="SignalP"/>
    </source>
</evidence>
<dbReference type="EMBL" id="JBEPFB010000023">
    <property type="protein sequence ID" value="MER7378273.1"/>
    <property type="molecule type" value="Genomic_DNA"/>
</dbReference>